<evidence type="ECO:0000313" key="5">
    <source>
        <dbReference type="Proteomes" id="UP000007879"/>
    </source>
</evidence>
<dbReference type="GO" id="GO:0005545">
    <property type="term" value="F:1-phosphatidylinositol binding"/>
    <property type="evidence" value="ECO:0007669"/>
    <property type="project" value="InterPro"/>
</dbReference>
<dbReference type="GO" id="GO:0000149">
    <property type="term" value="F:SNARE binding"/>
    <property type="evidence" value="ECO:0007669"/>
    <property type="project" value="TreeGrafter"/>
</dbReference>
<feature type="region of interest" description="Disordered" evidence="2">
    <location>
        <begin position="609"/>
        <end position="635"/>
    </location>
</feature>
<dbReference type="GO" id="GO:0030136">
    <property type="term" value="C:clathrin-coated vesicle"/>
    <property type="evidence" value="ECO:0007669"/>
    <property type="project" value="InterPro"/>
</dbReference>
<dbReference type="GO" id="GO:0072583">
    <property type="term" value="P:clathrin-dependent endocytosis"/>
    <property type="evidence" value="ECO:0007669"/>
    <property type="project" value="InterPro"/>
</dbReference>
<dbReference type="PANTHER" id="PTHR22951">
    <property type="entry name" value="CLATHRIN ASSEMBLY PROTEIN"/>
    <property type="match status" value="1"/>
</dbReference>
<feature type="compositionally biased region" description="Polar residues" evidence="2">
    <location>
        <begin position="558"/>
        <end position="574"/>
    </location>
</feature>
<dbReference type="InterPro" id="IPR013809">
    <property type="entry name" value="ENTH"/>
</dbReference>
<dbReference type="InterPro" id="IPR045192">
    <property type="entry name" value="AP180-like"/>
</dbReference>
<feature type="domain" description="ENTH" evidence="3">
    <location>
        <begin position="12"/>
        <end position="143"/>
    </location>
</feature>
<evidence type="ECO:0000313" key="4">
    <source>
        <dbReference type="EnsemblMetazoa" id="Aqu2.1.39924_001"/>
    </source>
</evidence>
<dbReference type="GO" id="GO:0016185">
    <property type="term" value="P:synaptic vesicle budding from presynaptic endocytic zone membrane"/>
    <property type="evidence" value="ECO:0007669"/>
    <property type="project" value="TreeGrafter"/>
</dbReference>
<comment type="similarity">
    <text evidence="1">Belongs to the PICALM/SNAP91 family.</text>
</comment>
<dbReference type="SUPFAM" id="SSF48464">
    <property type="entry name" value="ENTH/VHS domain"/>
    <property type="match status" value="1"/>
</dbReference>
<feature type="compositionally biased region" description="Low complexity" evidence="2">
    <location>
        <begin position="423"/>
        <end position="438"/>
    </location>
</feature>
<dbReference type="AlphaFoldDB" id="A0A1X7VJ22"/>
<dbReference type="PROSITE" id="PS50942">
    <property type="entry name" value="ENTH"/>
    <property type="match status" value="1"/>
</dbReference>
<keyword evidence="5" id="KW-1185">Reference proteome</keyword>
<dbReference type="OMA" id="ENGGWVA"/>
<dbReference type="EnsemblMetazoa" id="XM_019993093.1">
    <property type="protein sequence ID" value="XP_019848652.1"/>
    <property type="gene ID" value="LOC100638712"/>
</dbReference>
<dbReference type="PANTHER" id="PTHR22951:SF5">
    <property type="entry name" value="PHOSPHATIDYLINOSITOL-BINDING CLATHRIN ASSEMBLY PROTEIN LAP"/>
    <property type="match status" value="1"/>
</dbReference>
<dbReference type="Proteomes" id="UP000007879">
    <property type="component" value="Unassembled WGS sequence"/>
</dbReference>
<dbReference type="GO" id="GO:0032050">
    <property type="term" value="F:clathrin heavy chain binding"/>
    <property type="evidence" value="ECO:0007669"/>
    <property type="project" value="TreeGrafter"/>
</dbReference>
<dbReference type="GO" id="GO:0005905">
    <property type="term" value="C:clathrin-coated pit"/>
    <property type="evidence" value="ECO:0007669"/>
    <property type="project" value="TreeGrafter"/>
</dbReference>
<dbReference type="InterPro" id="IPR014712">
    <property type="entry name" value="ANTH_dom_sf"/>
</dbReference>
<accession>A0A1X7VJ22</accession>
<feature type="region of interest" description="Disordered" evidence="2">
    <location>
        <begin position="423"/>
        <end position="495"/>
    </location>
</feature>
<feature type="compositionally biased region" description="Polar residues" evidence="2">
    <location>
        <begin position="465"/>
        <end position="487"/>
    </location>
</feature>
<dbReference type="Pfam" id="PF07651">
    <property type="entry name" value="ANTH"/>
    <property type="match status" value="1"/>
</dbReference>
<evidence type="ECO:0000256" key="1">
    <source>
        <dbReference type="ARBA" id="ARBA00008011"/>
    </source>
</evidence>
<name>A0A1X7VJ22_AMPQE</name>
<evidence type="ECO:0000259" key="3">
    <source>
        <dbReference type="PROSITE" id="PS50942"/>
    </source>
</evidence>
<dbReference type="STRING" id="400682.A0A1X7VJ22"/>
<feature type="region of interest" description="Disordered" evidence="2">
    <location>
        <begin position="537"/>
        <end position="579"/>
    </location>
</feature>
<dbReference type="Gene3D" id="1.20.58.150">
    <property type="entry name" value="ANTH domain"/>
    <property type="match status" value="1"/>
</dbReference>
<reference evidence="4" key="2">
    <citation type="submission" date="2017-05" db="UniProtKB">
        <authorList>
            <consortium name="EnsemblMetazoa"/>
        </authorList>
    </citation>
    <scope>IDENTIFICATION</scope>
</reference>
<dbReference type="GO" id="GO:0005546">
    <property type="term" value="F:phosphatidylinositol-4,5-bisphosphate binding"/>
    <property type="evidence" value="ECO:0007669"/>
    <property type="project" value="TreeGrafter"/>
</dbReference>
<feature type="region of interest" description="Disordered" evidence="2">
    <location>
        <begin position="287"/>
        <end position="334"/>
    </location>
</feature>
<dbReference type="InParanoid" id="A0A1X7VJ22"/>
<dbReference type="EnsemblMetazoa" id="Aqu2.1.39924_001">
    <property type="protein sequence ID" value="Aqu2.1.39924_001"/>
    <property type="gene ID" value="Aqu2.1.39924"/>
</dbReference>
<dbReference type="InterPro" id="IPR011417">
    <property type="entry name" value="ANTH_dom"/>
</dbReference>
<reference evidence="5" key="1">
    <citation type="journal article" date="2010" name="Nature">
        <title>The Amphimedon queenslandica genome and the evolution of animal complexity.</title>
        <authorList>
            <person name="Srivastava M."/>
            <person name="Simakov O."/>
            <person name="Chapman J."/>
            <person name="Fahey B."/>
            <person name="Gauthier M.E."/>
            <person name="Mitros T."/>
            <person name="Richards G.S."/>
            <person name="Conaco C."/>
            <person name="Dacre M."/>
            <person name="Hellsten U."/>
            <person name="Larroux C."/>
            <person name="Putnam N.H."/>
            <person name="Stanke M."/>
            <person name="Adamska M."/>
            <person name="Darling A."/>
            <person name="Degnan S.M."/>
            <person name="Oakley T.H."/>
            <person name="Plachetzki D.C."/>
            <person name="Zhai Y."/>
            <person name="Adamski M."/>
            <person name="Calcino A."/>
            <person name="Cummins S.F."/>
            <person name="Goodstein D.M."/>
            <person name="Harris C."/>
            <person name="Jackson D.J."/>
            <person name="Leys S.P."/>
            <person name="Shu S."/>
            <person name="Woodcroft B.J."/>
            <person name="Vervoort M."/>
            <person name="Kosik K.S."/>
            <person name="Manning G."/>
            <person name="Degnan B.M."/>
            <person name="Rokhsar D.S."/>
        </authorList>
    </citation>
    <scope>NUCLEOTIDE SEQUENCE [LARGE SCALE GENOMIC DNA]</scope>
</reference>
<proteinExistence type="inferred from homology"/>
<dbReference type="OrthoDB" id="44015at2759"/>
<sequence length="655" mass="70000">MTSVADRATAFKHAVSGSNINKIVCKASSHDLAGPKKKHVDFLITLTNNPQVSMPTLVDMLGERLTNSSWIVVMKALITTHNLLTLGNEKYLQCLATRTNPFELEGFHDRSSVLASDMTKYVHKYSRYLGAYCSGYRATVLDIYRMPRGDKSPLRAMDHAKLLKASTVLQGQLDLLLDLDITQGELTNGVINTAFLMLYKDLIKLYAVYNDALLNVLEHFFEMKKAQCKEAVEIYRKFLTRQENVQNFLKLAEEIGVDQKSHLNLRQVPADLLQALEEHIGEMDTIRKAANNQKPSPQIKAASEKLSGMKDQRTSSGSNTPTFRSITPNKMPQGNEELLEAQKKRFEELKKRASDKNFGGGSPVPQDPPPAASKGRSKSPEGDEFDKMAATRSTPQLQPASNNKSGGLDELFGLDFGATGTSGSASMSMGGSTATAGGNTFNPFQSQPQNNPWGGGGGYQEVSLFPQSGGNPLDSSFGSPAPTSMGNSLGDVLQPVATGPLAAPVSQPQPKRLTTDVDSSLAQAAANLSIELSGGGGGGGGGGAGGGGGVFGVPPSSKPSLQWSGPTPQQSTLTGGPMYQRPQIMQPTTLPPGQSAAMFGGGGFYQPQGPYGMQPSGFQQQGGWPQTGGPMMGAAPMYNQGSYNYSTPQRQQPFF</sequence>
<gene>
    <name evidence="4" type="primary">100638712</name>
</gene>
<feature type="compositionally biased region" description="Gly residues" evidence="2">
    <location>
        <begin position="537"/>
        <end position="551"/>
    </location>
</feature>
<dbReference type="InterPro" id="IPR008942">
    <property type="entry name" value="ENTH_VHS"/>
</dbReference>
<dbReference type="KEGG" id="aqu:100638712"/>
<feature type="compositionally biased region" description="Low complexity" evidence="2">
    <location>
        <begin position="609"/>
        <end position="633"/>
    </location>
</feature>
<dbReference type="SUPFAM" id="SSF89009">
    <property type="entry name" value="GAT-like domain"/>
    <property type="match status" value="1"/>
</dbReference>
<dbReference type="Gene3D" id="1.25.40.90">
    <property type="match status" value="1"/>
</dbReference>
<feature type="compositionally biased region" description="Polar residues" evidence="2">
    <location>
        <begin position="439"/>
        <end position="452"/>
    </location>
</feature>
<feature type="region of interest" description="Disordered" evidence="2">
    <location>
        <begin position="353"/>
        <end position="385"/>
    </location>
</feature>
<organism evidence="4">
    <name type="scientific">Amphimedon queenslandica</name>
    <name type="common">Sponge</name>
    <dbReference type="NCBI Taxonomy" id="400682"/>
    <lineage>
        <taxon>Eukaryota</taxon>
        <taxon>Metazoa</taxon>
        <taxon>Porifera</taxon>
        <taxon>Demospongiae</taxon>
        <taxon>Heteroscleromorpha</taxon>
        <taxon>Haplosclerida</taxon>
        <taxon>Niphatidae</taxon>
        <taxon>Amphimedon</taxon>
    </lineage>
</organism>
<protein>
    <recommendedName>
        <fullName evidence="3">ENTH domain-containing protein</fullName>
    </recommendedName>
</protein>
<dbReference type="GO" id="GO:0048268">
    <property type="term" value="P:clathrin coat assembly"/>
    <property type="evidence" value="ECO:0007669"/>
    <property type="project" value="InterPro"/>
</dbReference>
<evidence type="ECO:0000256" key="2">
    <source>
        <dbReference type="SAM" id="MobiDB-lite"/>
    </source>
</evidence>
<dbReference type="eggNOG" id="KOG0251">
    <property type="taxonomic scope" value="Eukaryota"/>
</dbReference>
<feature type="compositionally biased region" description="Polar residues" evidence="2">
    <location>
        <begin position="314"/>
        <end position="332"/>
    </location>
</feature>
<dbReference type="SMART" id="SM00273">
    <property type="entry name" value="ENTH"/>
    <property type="match status" value="1"/>
</dbReference>